<dbReference type="EMBL" id="JATAAI010000005">
    <property type="protein sequence ID" value="KAK1745790.1"/>
    <property type="molecule type" value="Genomic_DNA"/>
</dbReference>
<keyword evidence="2 11" id="KW-0547">Nucleotide-binding</keyword>
<gene>
    <name evidence="15" type="ORF">QTG54_003714</name>
</gene>
<feature type="compositionally biased region" description="Basic and acidic residues" evidence="12">
    <location>
        <begin position="387"/>
        <end position="402"/>
    </location>
</feature>
<feature type="region of interest" description="Disordered" evidence="12">
    <location>
        <begin position="384"/>
        <end position="411"/>
    </location>
</feature>
<feature type="domain" description="UvrD-like helicase C-terminal" evidence="14">
    <location>
        <begin position="371"/>
        <end position="698"/>
    </location>
</feature>
<evidence type="ECO:0000256" key="7">
    <source>
        <dbReference type="ARBA" id="ARBA00023235"/>
    </source>
</evidence>
<evidence type="ECO:0000313" key="15">
    <source>
        <dbReference type="EMBL" id="KAK1745790.1"/>
    </source>
</evidence>
<feature type="region of interest" description="Disordered" evidence="12">
    <location>
        <begin position="783"/>
        <end position="865"/>
    </location>
</feature>
<dbReference type="InterPro" id="IPR000212">
    <property type="entry name" value="DNA_helicase_UvrD/REP"/>
</dbReference>
<comment type="catalytic activity">
    <reaction evidence="10">
        <text>ATP + H2O = ADP + phosphate + H(+)</text>
        <dbReference type="Rhea" id="RHEA:13065"/>
        <dbReference type="ChEBI" id="CHEBI:15377"/>
        <dbReference type="ChEBI" id="CHEBI:15378"/>
        <dbReference type="ChEBI" id="CHEBI:30616"/>
        <dbReference type="ChEBI" id="CHEBI:43474"/>
        <dbReference type="ChEBI" id="CHEBI:456216"/>
        <dbReference type="EC" id="5.6.2.4"/>
    </reaction>
</comment>
<dbReference type="GO" id="GO:0016787">
    <property type="term" value="F:hydrolase activity"/>
    <property type="evidence" value="ECO:0007669"/>
    <property type="project" value="UniProtKB-UniRule"/>
</dbReference>
<evidence type="ECO:0000256" key="11">
    <source>
        <dbReference type="PROSITE-ProRule" id="PRU00560"/>
    </source>
</evidence>
<evidence type="ECO:0000259" key="13">
    <source>
        <dbReference type="PROSITE" id="PS51198"/>
    </source>
</evidence>
<dbReference type="CDD" id="cd18807">
    <property type="entry name" value="SF1_C_UvrD"/>
    <property type="match status" value="1"/>
</dbReference>
<comment type="caution">
    <text evidence="15">The sequence shown here is derived from an EMBL/GenBank/DDBJ whole genome shotgun (WGS) entry which is preliminary data.</text>
</comment>
<evidence type="ECO:0000256" key="10">
    <source>
        <dbReference type="ARBA" id="ARBA00048988"/>
    </source>
</evidence>
<evidence type="ECO:0000256" key="5">
    <source>
        <dbReference type="ARBA" id="ARBA00022840"/>
    </source>
</evidence>
<comment type="similarity">
    <text evidence="1">Belongs to the helicase family. UvrD subfamily.</text>
</comment>
<feature type="compositionally biased region" description="Polar residues" evidence="12">
    <location>
        <begin position="790"/>
        <end position="813"/>
    </location>
</feature>
<dbReference type="PROSITE" id="PS51217">
    <property type="entry name" value="UVRD_HELICASE_CTER"/>
    <property type="match status" value="1"/>
</dbReference>
<keyword evidence="4 11" id="KW-0347">Helicase</keyword>
<evidence type="ECO:0000256" key="8">
    <source>
        <dbReference type="ARBA" id="ARBA00034617"/>
    </source>
</evidence>
<keyword evidence="5 11" id="KW-0067">ATP-binding</keyword>
<keyword evidence="7" id="KW-0413">Isomerase</keyword>
<dbReference type="Pfam" id="PF13361">
    <property type="entry name" value="UvrD_C"/>
    <property type="match status" value="1"/>
</dbReference>
<evidence type="ECO:0000256" key="4">
    <source>
        <dbReference type="ARBA" id="ARBA00022806"/>
    </source>
</evidence>
<dbReference type="SUPFAM" id="SSF52540">
    <property type="entry name" value="P-loop containing nucleoside triphosphate hydrolases"/>
    <property type="match status" value="1"/>
</dbReference>
<feature type="compositionally biased region" description="Polar residues" evidence="12">
    <location>
        <begin position="1038"/>
        <end position="1051"/>
    </location>
</feature>
<organism evidence="15 16">
    <name type="scientific">Skeletonema marinoi</name>
    <dbReference type="NCBI Taxonomy" id="267567"/>
    <lineage>
        <taxon>Eukaryota</taxon>
        <taxon>Sar</taxon>
        <taxon>Stramenopiles</taxon>
        <taxon>Ochrophyta</taxon>
        <taxon>Bacillariophyta</taxon>
        <taxon>Coscinodiscophyceae</taxon>
        <taxon>Thalassiosirophycidae</taxon>
        <taxon>Thalassiosirales</taxon>
        <taxon>Skeletonemataceae</taxon>
        <taxon>Skeletonema</taxon>
        <taxon>Skeletonema marinoi-dohrnii complex</taxon>
    </lineage>
</organism>
<evidence type="ECO:0000256" key="3">
    <source>
        <dbReference type="ARBA" id="ARBA00022801"/>
    </source>
</evidence>
<evidence type="ECO:0000256" key="12">
    <source>
        <dbReference type="SAM" id="MobiDB-lite"/>
    </source>
</evidence>
<dbReference type="PANTHER" id="PTHR11070">
    <property type="entry name" value="UVRD / RECB / PCRA DNA HELICASE FAMILY MEMBER"/>
    <property type="match status" value="1"/>
</dbReference>
<feature type="compositionally biased region" description="Polar residues" evidence="12">
    <location>
        <begin position="920"/>
        <end position="936"/>
    </location>
</feature>
<evidence type="ECO:0000256" key="1">
    <source>
        <dbReference type="ARBA" id="ARBA00009922"/>
    </source>
</evidence>
<dbReference type="PANTHER" id="PTHR11070:SF2">
    <property type="entry name" value="ATP-DEPENDENT DNA HELICASE SRS2"/>
    <property type="match status" value="1"/>
</dbReference>
<comment type="caution">
    <text evidence="11">Lacks conserved residue(s) required for the propagation of feature annotation.</text>
</comment>
<keyword evidence="16" id="KW-1185">Reference proteome</keyword>
<dbReference type="InterPro" id="IPR027417">
    <property type="entry name" value="P-loop_NTPase"/>
</dbReference>
<keyword evidence="6" id="KW-0238">DNA-binding</keyword>
<feature type="region of interest" description="Disordered" evidence="12">
    <location>
        <begin position="915"/>
        <end position="1063"/>
    </location>
</feature>
<dbReference type="GO" id="GO:0003677">
    <property type="term" value="F:DNA binding"/>
    <property type="evidence" value="ECO:0007669"/>
    <property type="project" value="UniProtKB-KW"/>
</dbReference>
<dbReference type="PROSITE" id="PS51198">
    <property type="entry name" value="UVRD_HELICASE_ATP_BIND"/>
    <property type="match status" value="1"/>
</dbReference>
<dbReference type="GO" id="GO:0000725">
    <property type="term" value="P:recombinational repair"/>
    <property type="evidence" value="ECO:0007669"/>
    <property type="project" value="TreeGrafter"/>
</dbReference>
<proteinExistence type="inferred from homology"/>
<evidence type="ECO:0000256" key="2">
    <source>
        <dbReference type="ARBA" id="ARBA00022741"/>
    </source>
</evidence>
<evidence type="ECO:0000256" key="6">
    <source>
        <dbReference type="ARBA" id="ARBA00023125"/>
    </source>
</evidence>
<dbReference type="InterPro" id="IPR014016">
    <property type="entry name" value="UvrD-like_ATP-bd"/>
</dbReference>
<reference evidence="15" key="1">
    <citation type="submission" date="2023-06" db="EMBL/GenBank/DDBJ databases">
        <title>Survivors Of The Sea: Transcriptome response of Skeletonema marinoi to long-term dormancy.</title>
        <authorList>
            <person name="Pinder M.I.M."/>
            <person name="Kourtchenko O."/>
            <person name="Robertson E.K."/>
            <person name="Larsson T."/>
            <person name="Maumus F."/>
            <person name="Osuna-Cruz C.M."/>
            <person name="Vancaester E."/>
            <person name="Stenow R."/>
            <person name="Vandepoele K."/>
            <person name="Ploug H."/>
            <person name="Bruchert V."/>
            <person name="Godhe A."/>
            <person name="Topel M."/>
        </authorList>
    </citation>
    <scope>NUCLEOTIDE SEQUENCE</scope>
    <source>
        <strain evidence="15">R05AC</strain>
    </source>
</reference>
<dbReference type="Proteomes" id="UP001224775">
    <property type="component" value="Unassembled WGS sequence"/>
</dbReference>
<evidence type="ECO:0000259" key="14">
    <source>
        <dbReference type="PROSITE" id="PS51217"/>
    </source>
</evidence>
<dbReference type="Gene3D" id="1.10.10.160">
    <property type="match status" value="1"/>
</dbReference>
<dbReference type="GO" id="GO:0043138">
    <property type="term" value="F:3'-5' DNA helicase activity"/>
    <property type="evidence" value="ECO:0007669"/>
    <property type="project" value="UniProtKB-EC"/>
</dbReference>
<evidence type="ECO:0000256" key="9">
    <source>
        <dbReference type="ARBA" id="ARBA00034808"/>
    </source>
</evidence>
<dbReference type="GO" id="GO:0005524">
    <property type="term" value="F:ATP binding"/>
    <property type="evidence" value="ECO:0007669"/>
    <property type="project" value="UniProtKB-UniRule"/>
</dbReference>
<protein>
    <recommendedName>
        <fullName evidence="9">DNA 3'-5' helicase</fullName>
        <ecNumber evidence="9">5.6.2.4</ecNumber>
    </recommendedName>
</protein>
<dbReference type="Gene3D" id="1.10.486.10">
    <property type="entry name" value="PCRA, domain 4"/>
    <property type="match status" value="1"/>
</dbReference>
<sequence>MEMETRLTDLLSSVVSESQSSDDEMAPIGISTGDETMLEEGEFVQYGNADPNDGNNVDDAYARSLLRQATVGTFHSVCSKILRKFGRELGELPSVRQCVGVRNLSGAQITQEGIQTQSTDEEGQSVLSSALTLDGSFNILDQSDQLRLLKDVLKQHNIQLSSPAAASSGGKGNDIRPITVLNAISLLNTEEALSSTQSGPKDEEDSDKMSRKVRQIATQIRIPFQKAKYSQNSVDFDDLILLTRELLLQHPEVREMLHSRWRHILVDEFQDTSQVQLELVRLLTTNSLFVVGDGDQSIYSWRGASPESMTSDFELAFHDRKHGWEGLLKQDISLKQYLERICRSSATAELPENATLEVQSVYLMENYRSTTNIVRAAQRIISASESNSKESTQDTMRRDMKPMRGNGPSPRVLACKDGKSEANFVVNTIHSMVESGDLTPSSTVAMIYRTNAQSRLLEEACVEQNLRYVVRGSSGTFYKRAEIQDCMSFLKIMYNARDRSAWARAVKAPSRGIGEASLQEFFSYCDAVTATYLEAQGSQKTPPTPLDVLMSLVPSDGETSEMGAFPPNSCMSTRSLNRFIPFALIMKSLRDKAHEQHVSEFLMSLIEDLNLRSHFDTISKTREEYEDRVGNVMELVRAANRYDDHGPCLVISEEELESPLGNFLDDVALIADIAPDDEADDGKGRIVANLMTIHSSKGMEFDAVFLVGNEEGTFPTQKAISEGKGSVELSEERRLCYVAMTRAKTHLVLTWRREVSYFAGSAFKTKDADRSRFLRILVSKRDGGKKPKATLSTGLGQRSQTQMKKKQGNLNSMSKRELHSEANRYLSTSPTTGLRPKQRQVRNQPSTKDIPSATKHGFHSEANEPVAIDPITGLRPKQRQLRSQPPPGNDLHAVTKQAIQSEADKYVAVDPMTGLRPRQRQVSNQPPSGKEFSSVTKRGIHSAATNYPEANARAAPKKSWDDWEPSTQKKPIKEIPKIRPVVPNKGAHMQANVISSPPNFTRPQATRRSYSDQPQRNNGQREMISPPRRREPEIPSNRMRNNNSAPSSSSQRKPRDIVGELPPDLDSTMFFPVGSAVKHKFHGRGIVQDPPKTDYAEFAEKLLVRVKFSDGDGEWNVPMESVVHTFDA</sequence>
<dbReference type="AlphaFoldDB" id="A0AAD8YIN2"/>
<comment type="catalytic activity">
    <reaction evidence="8">
        <text>Couples ATP hydrolysis with the unwinding of duplex DNA by translocating in the 3'-5' direction.</text>
        <dbReference type="EC" id="5.6.2.4"/>
    </reaction>
</comment>
<dbReference type="EC" id="5.6.2.4" evidence="9"/>
<dbReference type="Gene3D" id="3.40.50.300">
    <property type="entry name" value="P-loop containing nucleotide triphosphate hydrolases"/>
    <property type="match status" value="2"/>
</dbReference>
<dbReference type="GO" id="GO:0005634">
    <property type="term" value="C:nucleus"/>
    <property type="evidence" value="ECO:0007669"/>
    <property type="project" value="TreeGrafter"/>
</dbReference>
<name>A0AAD8YIN2_9STRA</name>
<keyword evidence="3 11" id="KW-0378">Hydrolase</keyword>
<dbReference type="InterPro" id="IPR013986">
    <property type="entry name" value="DExx_box_DNA_helicase_dom_sf"/>
</dbReference>
<dbReference type="Pfam" id="PF00580">
    <property type="entry name" value="UvrD-helicase"/>
    <property type="match status" value="1"/>
</dbReference>
<dbReference type="InterPro" id="IPR014017">
    <property type="entry name" value="DNA_helicase_UvrD-like_C"/>
</dbReference>
<accession>A0AAD8YIN2</accession>
<evidence type="ECO:0000313" key="16">
    <source>
        <dbReference type="Proteomes" id="UP001224775"/>
    </source>
</evidence>
<feature type="domain" description="UvrD-like helicase ATP-binding" evidence="13">
    <location>
        <begin position="1"/>
        <end position="370"/>
    </location>
</feature>
<feature type="compositionally biased region" description="Polar residues" evidence="12">
    <location>
        <begin position="992"/>
        <end position="1020"/>
    </location>
</feature>